<proteinExistence type="inferred from homology"/>
<evidence type="ECO:0000256" key="5">
    <source>
        <dbReference type="RuleBase" id="RU000383"/>
    </source>
</evidence>
<dbReference type="SMART" id="SM00385">
    <property type="entry name" value="CYCLIN"/>
    <property type="match status" value="1"/>
</dbReference>
<evidence type="ECO:0000256" key="2">
    <source>
        <dbReference type="ARBA" id="ARBA00022618"/>
    </source>
</evidence>
<feature type="domain" description="Cyclin-like" evidence="7">
    <location>
        <begin position="400"/>
        <end position="488"/>
    </location>
</feature>
<dbReference type="Pfam" id="PF02984">
    <property type="entry name" value="Cyclin_C"/>
    <property type="match status" value="1"/>
</dbReference>
<evidence type="ECO:0000256" key="1">
    <source>
        <dbReference type="ARBA" id="ARBA00006955"/>
    </source>
</evidence>
<gene>
    <name evidence="9" type="primary">CYCA2-1_1</name>
    <name evidence="9" type="ORF">CK203_073016</name>
</gene>
<evidence type="ECO:0000256" key="3">
    <source>
        <dbReference type="ARBA" id="ARBA00023127"/>
    </source>
</evidence>
<dbReference type="SUPFAM" id="SSF47954">
    <property type="entry name" value="Cyclin-like"/>
    <property type="match status" value="2"/>
</dbReference>
<protein>
    <submittedName>
        <fullName evidence="9">Cyclin-A2-1</fullName>
    </submittedName>
</protein>
<keyword evidence="3 5" id="KW-0195">Cyclin</keyword>
<dbReference type="Gene3D" id="1.10.472.10">
    <property type="entry name" value="Cyclin-like"/>
    <property type="match status" value="1"/>
</dbReference>
<feature type="domain" description="Cyclin C-terminal" evidence="8">
    <location>
        <begin position="396"/>
        <end position="519"/>
    </location>
</feature>
<accession>A0A438F1S4</accession>
<name>A0A438F1S4_VITVI</name>
<evidence type="ECO:0000259" key="8">
    <source>
        <dbReference type="SMART" id="SM01332"/>
    </source>
</evidence>
<dbReference type="CDD" id="cd20506">
    <property type="entry name" value="CYCLIN_AtCycA-like_rpt2"/>
    <property type="match status" value="1"/>
</dbReference>
<sequence length="536" mass="60249">MGEKGKYWKKQKEEWKKQNFHLDLRSLNCILSLPASQVLTLLLYNPYALTHHSLFTTVLALDDRSLETLRCISRPPLEVSELANALSSGLTNTVKFSRVDCSSTRHIMNKENITSAEIEEPTVRITRARAKAATKSGGLLPPKPPIKLDQMQVVRTNSKRPASNENKPSATANAGLQHKRRATLKDVTNVISKRAKRGPSNKSSKVALTVLVETPQVQEDAKTKVTGETSNIRTVETQDSTLLVNLEEDEFIQHTFSSLRTSDVADPTQLEETSIKPAQHQILSEEEEDNLFKAQGSPNGPCIADIDSDHKDPQMCSLYASDIYDNFLCRELDRRPSANFMDSVQRDITPNMRGILVDWLVEVEAPTQQLKHEANLKVLKMESQVLNFLGFQLSVPTTKKFLRRFIQAAQTSYKVPCVELEFLANYIAELTLVDYSFLKYLHSLIAASAVFLARWTLNQSDHPWNATLEHYTTYKASDLKNVVLAMQDLQLNTNGSSLNAIRDKYKLKKLYDVRAIQQQLAGLPGNAGWASEGELH</sequence>
<evidence type="ECO:0000256" key="6">
    <source>
        <dbReference type="SAM" id="MobiDB-lite"/>
    </source>
</evidence>
<dbReference type="InterPro" id="IPR013763">
    <property type="entry name" value="Cyclin-like_dom"/>
</dbReference>
<evidence type="ECO:0000256" key="4">
    <source>
        <dbReference type="ARBA" id="ARBA00023306"/>
    </source>
</evidence>
<evidence type="ECO:0000259" key="7">
    <source>
        <dbReference type="SMART" id="SM00385"/>
    </source>
</evidence>
<dbReference type="InterPro" id="IPR039361">
    <property type="entry name" value="Cyclin"/>
</dbReference>
<dbReference type="InterPro" id="IPR036915">
    <property type="entry name" value="Cyclin-like_sf"/>
</dbReference>
<keyword evidence="4" id="KW-0131">Cell cycle</keyword>
<comment type="caution">
    <text evidence="9">The sequence shown here is derived from an EMBL/GenBank/DDBJ whole genome shotgun (WGS) entry which is preliminary data.</text>
</comment>
<feature type="region of interest" description="Disordered" evidence="6">
    <location>
        <begin position="155"/>
        <end position="175"/>
    </location>
</feature>
<evidence type="ECO:0000313" key="9">
    <source>
        <dbReference type="EMBL" id="RVW53915.1"/>
    </source>
</evidence>
<dbReference type="PANTHER" id="PTHR10177">
    <property type="entry name" value="CYCLINS"/>
    <property type="match status" value="1"/>
</dbReference>
<dbReference type="AlphaFoldDB" id="A0A438F1S4"/>
<dbReference type="InterPro" id="IPR006671">
    <property type="entry name" value="Cyclin_N"/>
</dbReference>
<dbReference type="InterPro" id="IPR004367">
    <property type="entry name" value="Cyclin_C-dom"/>
</dbReference>
<dbReference type="EMBL" id="QGNW01001136">
    <property type="protein sequence ID" value="RVW53915.1"/>
    <property type="molecule type" value="Genomic_DNA"/>
</dbReference>
<reference evidence="9 10" key="1">
    <citation type="journal article" date="2018" name="PLoS Genet.">
        <title>Population sequencing reveals clonal diversity and ancestral inbreeding in the grapevine cultivar Chardonnay.</title>
        <authorList>
            <person name="Roach M.J."/>
            <person name="Johnson D.L."/>
            <person name="Bohlmann J."/>
            <person name="van Vuuren H.J."/>
            <person name="Jones S.J."/>
            <person name="Pretorius I.S."/>
            <person name="Schmidt S.A."/>
            <person name="Borneman A.R."/>
        </authorList>
    </citation>
    <scope>NUCLEOTIDE SEQUENCE [LARGE SCALE GENOMIC DNA]</scope>
    <source>
        <strain evidence="10">cv. Chardonnay</strain>
        <tissue evidence="9">Leaf</tissue>
    </source>
</reference>
<dbReference type="Pfam" id="PF00134">
    <property type="entry name" value="Cyclin_N"/>
    <property type="match status" value="1"/>
</dbReference>
<dbReference type="Proteomes" id="UP000288805">
    <property type="component" value="Unassembled WGS sequence"/>
</dbReference>
<dbReference type="GO" id="GO:0051301">
    <property type="term" value="P:cell division"/>
    <property type="evidence" value="ECO:0007669"/>
    <property type="project" value="UniProtKB-KW"/>
</dbReference>
<comment type="similarity">
    <text evidence="1">Belongs to the cyclin family. Cyclin AB subfamily.</text>
</comment>
<feature type="compositionally biased region" description="Polar residues" evidence="6">
    <location>
        <begin position="155"/>
        <end position="174"/>
    </location>
</feature>
<dbReference type="FunFam" id="1.10.472.10:FF:000013">
    <property type="entry name" value="Cyclin A1"/>
    <property type="match status" value="1"/>
</dbReference>
<dbReference type="SMART" id="SM01332">
    <property type="entry name" value="Cyclin_C"/>
    <property type="match status" value="1"/>
</dbReference>
<organism evidence="9 10">
    <name type="scientific">Vitis vinifera</name>
    <name type="common">Grape</name>
    <dbReference type="NCBI Taxonomy" id="29760"/>
    <lineage>
        <taxon>Eukaryota</taxon>
        <taxon>Viridiplantae</taxon>
        <taxon>Streptophyta</taxon>
        <taxon>Embryophyta</taxon>
        <taxon>Tracheophyta</taxon>
        <taxon>Spermatophyta</taxon>
        <taxon>Magnoliopsida</taxon>
        <taxon>eudicotyledons</taxon>
        <taxon>Gunneridae</taxon>
        <taxon>Pentapetalae</taxon>
        <taxon>rosids</taxon>
        <taxon>Vitales</taxon>
        <taxon>Vitaceae</taxon>
        <taxon>Viteae</taxon>
        <taxon>Vitis</taxon>
    </lineage>
</organism>
<evidence type="ECO:0000313" key="10">
    <source>
        <dbReference type="Proteomes" id="UP000288805"/>
    </source>
</evidence>
<keyword evidence="2" id="KW-0132">Cell division</keyword>